<feature type="compositionally biased region" description="Polar residues" evidence="1">
    <location>
        <begin position="1"/>
        <end position="13"/>
    </location>
</feature>
<sequence length="346" mass="39599">MCQSTTPGSTSVKCSHPNHIRNPPQRGEYELVPISDGFGRFDTVPFMGVLEQWNLDRTPSFVAGTQANHILNMLSLQASCYCYEQVLYCNVIACMLEVFDIHGPRMLRNKKKIGGSYYYHLCEMLKESDSTAAAATFMMAVTMGKRQNMMLMKNPWAEDTMKPTQLALWSLFHDLITISDEDLEETIESWTRTAKEWSLAMIYLKRTHTKLQKELPLCLTEIYDLERDKQTVQRFIQECLRAGDDRTALCQDELANMRSEILQIQGNMNIKAHAAIRKLTPYDVDLLKFYAVTLCQICTTGNLITALAAWKCRRTEGMEKFRSLAVERMSRDVTMQELAGNYSSSD</sequence>
<feature type="region of interest" description="Disordered" evidence="1">
    <location>
        <begin position="1"/>
        <end position="26"/>
    </location>
</feature>
<evidence type="ECO:0000256" key="1">
    <source>
        <dbReference type="SAM" id="MobiDB-lite"/>
    </source>
</evidence>
<reference evidence="2" key="1">
    <citation type="submission" date="2023-01" db="EMBL/GenBank/DDBJ databases">
        <title>The chitinases involved in constricting ring structure development in the nematode-trapping fungus Drechslerella dactyloides.</title>
        <authorList>
            <person name="Wang R."/>
            <person name="Zhang L."/>
            <person name="Tang P."/>
            <person name="Li S."/>
            <person name="Liang L."/>
        </authorList>
    </citation>
    <scope>NUCLEOTIDE SEQUENCE</scope>
    <source>
        <strain evidence="2">YMF1.00031</strain>
    </source>
</reference>
<dbReference type="EMBL" id="JAQGDS010000006">
    <property type="protein sequence ID" value="KAJ6260083.1"/>
    <property type="molecule type" value="Genomic_DNA"/>
</dbReference>
<name>A0AAD6IWS0_DREDA</name>
<gene>
    <name evidence="2" type="ORF">Dda_5729</name>
</gene>
<accession>A0AAD6IWS0</accession>
<organism evidence="2 3">
    <name type="scientific">Drechslerella dactyloides</name>
    <name type="common">Nematode-trapping fungus</name>
    <name type="synonym">Arthrobotrys dactyloides</name>
    <dbReference type="NCBI Taxonomy" id="74499"/>
    <lineage>
        <taxon>Eukaryota</taxon>
        <taxon>Fungi</taxon>
        <taxon>Dikarya</taxon>
        <taxon>Ascomycota</taxon>
        <taxon>Pezizomycotina</taxon>
        <taxon>Orbiliomycetes</taxon>
        <taxon>Orbiliales</taxon>
        <taxon>Orbiliaceae</taxon>
        <taxon>Drechslerella</taxon>
    </lineage>
</organism>
<evidence type="ECO:0000313" key="3">
    <source>
        <dbReference type="Proteomes" id="UP001221413"/>
    </source>
</evidence>
<proteinExistence type="predicted"/>
<protein>
    <submittedName>
        <fullName evidence="2">Uncharacterized protein</fullName>
    </submittedName>
</protein>
<keyword evidence="3" id="KW-1185">Reference proteome</keyword>
<dbReference type="AlphaFoldDB" id="A0AAD6IWS0"/>
<evidence type="ECO:0000313" key="2">
    <source>
        <dbReference type="EMBL" id="KAJ6260083.1"/>
    </source>
</evidence>
<comment type="caution">
    <text evidence="2">The sequence shown here is derived from an EMBL/GenBank/DDBJ whole genome shotgun (WGS) entry which is preliminary data.</text>
</comment>
<dbReference type="Proteomes" id="UP001221413">
    <property type="component" value="Unassembled WGS sequence"/>
</dbReference>